<sequence length="105" mass="11954">MTCEKMMNEYRETSNYLIQRSLGRMDEAFNIELLRRQYIQAREGAQEIIARANVCVATVATSATLTHQTRLKQAPYVNSNFNESQHLNGSSINSVDARILSKTIK</sequence>
<organism evidence="1 2">
    <name type="scientific">Tagetes erecta</name>
    <name type="common">African marigold</name>
    <dbReference type="NCBI Taxonomy" id="13708"/>
    <lineage>
        <taxon>Eukaryota</taxon>
        <taxon>Viridiplantae</taxon>
        <taxon>Streptophyta</taxon>
        <taxon>Embryophyta</taxon>
        <taxon>Tracheophyta</taxon>
        <taxon>Spermatophyta</taxon>
        <taxon>Magnoliopsida</taxon>
        <taxon>eudicotyledons</taxon>
        <taxon>Gunneridae</taxon>
        <taxon>Pentapetalae</taxon>
        <taxon>asterids</taxon>
        <taxon>campanulids</taxon>
        <taxon>Asterales</taxon>
        <taxon>Asteraceae</taxon>
        <taxon>Asteroideae</taxon>
        <taxon>Heliantheae alliance</taxon>
        <taxon>Tageteae</taxon>
        <taxon>Tagetes</taxon>
    </lineage>
</organism>
<keyword evidence="2" id="KW-1185">Reference proteome</keyword>
<accession>A0AAD8KR60</accession>
<name>A0AAD8KR60_TARER</name>
<dbReference type="AlphaFoldDB" id="A0AAD8KR60"/>
<evidence type="ECO:0000313" key="2">
    <source>
        <dbReference type="Proteomes" id="UP001229421"/>
    </source>
</evidence>
<evidence type="ECO:0000313" key="1">
    <source>
        <dbReference type="EMBL" id="KAK1424827.1"/>
    </source>
</evidence>
<proteinExistence type="predicted"/>
<dbReference type="Proteomes" id="UP001229421">
    <property type="component" value="Unassembled WGS sequence"/>
</dbReference>
<protein>
    <submittedName>
        <fullName evidence="1">Uncharacterized protein</fullName>
    </submittedName>
</protein>
<reference evidence="1" key="1">
    <citation type="journal article" date="2023" name="bioRxiv">
        <title>Improved chromosome-level genome assembly for marigold (Tagetes erecta).</title>
        <authorList>
            <person name="Jiang F."/>
            <person name="Yuan L."/>
            <person name="Wang S."/>
            <person name="Wang H."/>
            <person name="Xu D."/>
            <person name="Wang A."/>
            <person name="Fan W."/>
        </authorList>
    </citation>
    <scope>NUCLEOTIDE SEQUENCE</scope>
    <source>
        <strain evidence="1">WSJ</strain>
        <tissue evidence="1">Leaf</tissue>
    </source>
</reference>
<dbReference type="EMBL" id="JAUHHV010000005">
    <property type="protein sequence ID" value="KAK1424827.1"/>
    <property type="molecule type" value="Genomic_DNA"/>
</dbReference>
<gene>
    <name evidence="1" type="ORF">QVD17_20165</name>
</gene>
<comment type="caution">
    <text evidence="1">The sequence shown here is derived from an EMBL/GenBank/DDBJ whole genome shotgun (WGS) entry which is preliminary data.</text>
</comment>